<keyword evidence="1" id="KW-0732">Signal</keyword>
<organism evidence="2 3">
    <name type="scientific">Bradyrhizobium lablabi</name>
    <dbReference type="NCBI Taxonomy" id="722472"/>
    <lineage>
        <taxon>Bacteria</taxon>
        <taxon>Pseudomonadati</taxon>
        <taxon>Pseudomonadota</taxon>
        <taxon>Alphaproteobacteria</taxon>
        <taxon>Hyphomicrobiales</taxon>
        <taxon>Nitrobacteraceae</taxon>
        <taxon>Bradyrhizobium</taxon>
    </lineage>
</organism>
<name>A0A1M7FAA5_9BRAD</name>
<evidence type="ECO:0000313" key="3">
    <source>
        <dbReference type="Proteomes" id="UP000189935"/>
    </source>
</evidence>
<proteinExistence type="predicted"/>
<accession>A0A1M7FAA5</accession>
<feature type="signal peptide" evidence="1">
    <location>
        <begin position="1"/>
        <end position="20"/>
    </location>
</feature>
<dbReference type="RefSeq" id="WP_244562152.1">
    <property type="nucleotide sequence ID" value="NZ_LT670844.1"/>
</dbReference>
<evidence type="ECO:0000313" key="2">
    <source>
        <dbReference type="EMBL" id="SHM01014.1"/>
    </source>
</evidence>
<feature type="chain" id="PRO_5009925798" evidence="1">
    <location>
        <begin position="21"/>
        <end position="175"/>
    </location>
</feature>
<gene>
    <name evidence="2" type="ORF">SAMN05444159_7439</name>
</gene>
<dbReference type="Proteomes" id="UP000189935">
    <property type="component" value="Chromosome I"/>
</dbReference>
<dbReference type="EMBL" id="LT670844">
    <property type="protein sequence ID" value="SHM01014.1"/>
    <property type="molecule type" value="Genomic_DNA"/>
</dbReference>
<protein>
    <submittedName>
        <fullName evidence="2">Uncharacterized protein</fullName>
    </submittedName>
</protein>
<sequence length="175" mass="19058">MTIRKLTLVITVLAAGCALAQQPAKLPPFDHGNYPPEVQKALRYADDECKRDGGGEVTFAPDTVRKLDLTGDGRDDYIVSFGDTKCAGQSAFAAFCGSGGCLLNISVTLPNGRVRKVFDNYVRGYAIRPDPADGSVRSRTIRFELHGAFCGGHGTPSCLKEKRITTRPFEFRMPK</sequence>
<evidence type="ECO:0000256" key="1">
    <source>
        <dbReference type="SAM" id="SignalP"/>
    </source>
</evidence>
<dbReference type="AlphaFoldDB" id="A0A1M7FAA5"/>
<dbReference type="PROSITE" id="PS51257">
    <property type="entry name" value="PROKAR_LIPOPROTEIN"/>
    <property type="match status" value="1"/>
</dbReference>
<reference evidence="2 3" key="1">
    <citation type="submission" date="2016-11" db="EMBL/GenBank/DDBJ databases">
        <authorList>
            <person name="Jaros S."/>
            <person name="Januszkiewicz K."/>
            <person name="Wedrychowicz H."/>
        </authorList>
    </citation>
    <scope>NUCLEOTIDE SEQUENCE [LARGE SCALE GENOMIC DNA]</scope>
    <source>
        <strain evidence="2 3">GAS499</strain>
    </source>
</reference>